<dbReference type="Proteomes" id="UP001374579">
    <property type="component" value="Unassembled WGS sequence"/>
</dbReference>
<feature type="compositionally biased region" description="Basic and acidic residues" evidence="1">
    <location>
        <begin position="157"/>
        <end position="169"/>
    </location>
</feature>
<accession>A0AAN9BLU1</accession>
<dbReference type="EMBL" id="JBAMIC010000004">
    <property type="protein sequence ID" value="KAK7108656.1"/>
    <property type="molecule type" value="Genomic_DNA"/>
</dbReference>
<organism evidence="2 3">
    <name type="scientific">Littorina saxatilis</name>
    <dbReference type="NCBI Taxonomy" id="31220"/>
    <lineage>
        <taxon>Eukaryota</taxon>
        <taxon>Metazoa</taxon>
        <taxon>Spiralia</taxon>
        <taxon>Lophotrochozoa</taxon>
        <taxon>Mollusca</taxon>
        <taxon>Gastropoda</taxon>
        <taxon>Caenogastropoda</taxon>
        <taxon>Littorinimorpha</taxon>
        <taxon>Littorinoidea</taxon>
        <taxon>Littorinidae</taxon>
        <taxon>Littorina</taxon>
    </lineage>
</organism>
<feature type="compositionally biased region" description="Polar residues" evidence="1">
    <location>
        <begin position="128"/>
        <end position="141"/>
    </location>
</feature>
<dbReference type="AlphaFoldDB" id="A0AAN9BLU1"/>
<name>A0AAN9BLU1_9CAEN</name>
<feature type="region of interest" description="Disordered" evidence="1">
    <location>
        <begin position="157"/>
        <end position="190"/>
    </location>
</feature>
<evidence type="ECO:0000313" key="3">
    <source>
        <dbReference type="Proteomes" id="UP001374579"/>
    </source>
</evidence>
<feature type="region of interest" description="Disordered" evidence="1">
    <location>
        <begin position="1"/>
        <end position="142"/>
    </location>
</feature>
<evidence type="ECO:0000313" key="2">
    <source>
        <dbReference type="EMBL" id="KAK7108656.1"/>
    </source>
</evidence>
<feature type="compositionally biased region" description="Polar residues" evidence="1">
    <location>
        <begin position="8"/>
        <end position="43"/>
    </location>
</feature>
<feature type="compositionally biased region" description="Polar residues" evidence="1">
    <location>
        <begin position="89"/>
        <end position="106"/>
    </location>
</feature>
<feature type="compositionally biased region" description="Polar residues" evidence="1">
    <location>
        <begin position="53"/>
        <end position="80"/>
    </location>
</feature>
<feature type="compositionally biased region" description="Basic and acidic residues" evidence="1">
    <location>
        <begin position="570"/>
        <end position="590"/>
    </location>
</feature>
<evidence type="ECO:0000256" key="1">
    <source>
        <dbReference type="SAM" id="MobiDB-lite"/>
    </source>
</evidence>
<reference evidence="2 3" key="1">
    <citation type="submission" date="2024-02" db="EMBL/GenBank/DDBJ databases">
        <title>Chromosome-scale genome assembly of the rough periwinkle Littorina saxatilis.</title>
        <authorList>
            <person name="De Jode A."/>
            <person name="Faria R."/>
            <person name="Formenti G."/>
            <person name="Sims Y."/>
            <person name="Smith T.P."/>
            <person name="Tracey A."/>
            <person name="Wood J.M.D."/>
            <person name="Zagrodzka Z.B."/>
            <person name="Johannesson K."/>
            <person name="Butlin R.K."/>
            <person name="Leder E.H."/>
        </authorList>
    </citation>
    <scope>NUCLEOTIDE SEQUENCE [LARGE SCALE GENOMIC DNA]</scope>
    <source>
        <strain evidence="2">Snail1</strain>
        <tissue evidence="2">Muscle</tissue>
    </source>
</reference>
<gene>
    <name evidence="2" type="ORF">V1264_016349</name>
</gene>
<feature type="compositionally biased region" description="Acidic residues" evidence="1">
    <location>
        <begin position="181"/>
        <end position="190"/>
    </location>
</feature>
<feature type="region of interest" description="Disordered" evidence="1">
    <location>
        <begin position="542"/>
        <end position="664"/>
    </location>
</feature>
<comment type="caution">
    <text evidence="2">The sequence shown here is derived from an EMBL/GenBank/DDBJ whole genome shotgun (WGS) entry which is preliminary data.</text>
</comment>
<keyword evidence="3" id="KW-1185">Reference proteome</keyword>
<protein>
    <submittedName>
        <fullName evidence="2">Uncharacterized protein</fullName>
    </submittedName>
</protein>
<proteinExistence type="predicted"/>
<sequence>MAAPATGTLGSQQRFQLSGSGQRFQTAGSDQRFQQSGTGQRIQMTGADPRLQPQGTEQRFQPTGTDQRVQPSPGANQRVQPSPAAKQHIQPTGPDQRSQTNGTQQRYIPEAEQPIKKNGTEQRYIPTATDQSSKTNGTEQRFQYDYLKHYRELQDKERLEKEKEKERERRRLAKQQAMEEKENDTDDEDLPAEELKKRLEKLSRNYDTDTMKVFLVVESLGEESLRSVYNPERRPKWQSFLQRLEACRLDLTRHEKTRERYQEFLEEVGKEEQSRQWFMAVLKLLNRLGAEDTFDYITTHSYEHEHKHYLPRHFDKQHHFYHRMTYRKRLIDLVPHAIEHHFHRHDEHQPLKERVTRVLNNEEGALVRGEETIIPDITAVDRSQRFGPGERTTFCDHLAKLFERKIETWFDGFQAVAVRLTAHVKVSGLVRVLSGKVHALATRKGRLHALVVKVTAQDTPRPLDVAELCLTKIMLIQNGLALPEELALDLLCLHLHPARPVLRLWSFTPSKEMEAAIRKADMDEMIDAAGLSQCHEMWPDNVTMDGVSTAENDDPAWKRVRAKKHLPKPVTDDSKANKDPAPATKRERARIPIPQYDFSPRRNTTQQGDAGTEQFPGAQNESAIERPRETTALNNSTAEQPGTSSRLGNFQNVLPRTPMSMSEW</sequence>
<feature type="compositionally biased region" description="Basic residues" evidence="1">
    <location>
        <begin position="558"/>
        <end position="567"/>
    </location>
</feature>
<feature type="compositionally biased region" description="Polar residues" evidence="1">
    <location>
        <begin position="631"/>
        <end position="664"/>
    </location>
</feature>